<sequence length="71" mass="8352">MMDYLLSYLNNQMSLDKALMCVRDKIFGGGLSASEEAMYREQNEQLQFHATVHYMRSLGYELDDSLKFFKK</sequence>
<proteinExistence type="predicted"/>
<dbReference type="EMBL" id="JAJEQE010000093">
    <property type="protein sequence ID" value="MCC2150502.1"/>
    <property type="molecule type" value="Genomic_DNA"/>
</dbReference>
<dbReference type="RefSeq" id="WP_248836154.1">
    <property type="nucleotide sequence ID" value="NZ_JAJEQE010000093.1"/>
</dbReference>
<evidence type="ECO:0000313" key="1">
    <source>
        <dbReference type="EMBL" id="MCC2150502.1"/>
    </source>
</evidence>
<keyword evidence="2" id="KW-1185">Reference proteome</keyword>
<evidence type="ECO:0000313" key="2">
    <source>
        <dbReference type="Proteomes" id="UP001299235"/>
    </source>
</evidence>
<reference evidence="1 2" key="1">
    <citation type="submission" date="2021-10" db="EMBL/GenBank/DDBJ databases">
        <title>Anaerobic single-cell dispensing facilitates the cultivation of human gut bacteria.</title>
        <authorList>
            <person name="Afrizal A."/>
        </authorList>
    </citation>
    <scope>NUCLEOTIDE SEQUENCE [LARGE SCALE GENOMIC DNA]</scope>
    <source>
        <strain evidence="1 2">CLA-AA-H246</strain>
    </source>
</reference>
<comment type="caution">
    <text evidence="1">The sequence shown here is derived from an EMBL/GenBank/DDBJ whole genome shotgun (WGS) entry which is preliminary data.</text>
</comment>
<gene>
    <name evidence="1" type="ORF">LKD42_14855</name>
</gene>
<accession>A0ABS8EZH3</accession>
<organism evidence="1 2">
    <name type="scientific">Hominisplanchenecus faecis</name>
    <dbReference type="NCBI Taxonomy" id="2885351"/>
    <lineage>
        <taxon>Bacteria</taxon>
        <taxon>Bacillati</taxon>
        <taxon>Bacillota</taxon>
        <taxon>Clostridia</taxon>
        <taxon>Lachnospirales</taxon>
        <taxon>Lachnospiraceae</taxon>
        <taxon>Hominisplanchenecus</taxon>
    </lineage>
</organism>
<name>A0ABS8EZH3_9FIRM</name>
<dbReference type="Proteomes" id="UP001299235">
    <property type="component" value="Unassembled WGS sequence"/>
</dbReference>
<protein>
    <submittedName>
        <fullName evidence="1">Uncharacterized protein</fullName>
    </submittedName>
</protein>